<dbReference type="InterPro" id="IPR000228">
    <property type="entry name" value="RNA3'_term_phos_cyc"/>
</dbReference>
<dbReference type="InterPro" id="IPR023797">
    <property type="entry name" value="RNA3'_phos_cyclase_dom"/>
</dbReference>
<dbReference type="PANTHER" id="PTHR11096:SF0">
    <property type="entry name" value="RNA 3'-TERMINAL PHOSPHATE CYCLASE"/>
    <property type="match status" value="1"/>
</dbReference>
<evidence type="ECO:0000259" key="2">
    <source>
        <dbReference type="Pfam" id="PF01137"/>
    </source>
</evidence>
<dbReference type="InterPro" id="IPR013792">
    <property type="entry name" value="RNA3'P_cycl/enolpyr_Trfase_a/b"/>
</dbReference>
<protein>
    <recommendedName>
        <fullName evidence="2">RNA 3'-terminal phosphate cyclase domain-containing protein</fullName>
    </recommendedName>
</protein>
<dbReference type="Gene3D" id="3.65.10.20">
    <property type="entry name" value="RNA 3'-terminal phosphate cyclase domain"/>
    <property type="match status" value="1"/>
</dbReference>
<dbReference type="PANTHER" id="PTHR11096">
    <property type="entry name" value="RNA 3' TERMINAL PHOSPHATE CYCLASE"/>
    <property type="match status" value="1"/>
</dbReference>
<name>A0ABQ7H0P5_DUNSA</name>
<comment type="caution">
    <text evidence="3">The sequence shown here is derived from an EMBL/GenBank/DDBJ whole genome shotgun (WGS) entry which is preliminary data.</text>
</comment>
<accession>A0ABQ7H0P5</accession>
<evidence type="ECO:0000256" key="1">
    <source>
        <dbReference type="SAM" id="MobiDB-lite"/>
    </source>
</evidence>
<feature type="region of interest" description="Disordered" evidence="1">
    <location>
        <begin position="14"/>
        <end position="34"/>
    </location>
</feature>
<dbReference type="Proteomes" id="UP000815325">
    <property type="component" value="Unassembled WGS sequence"/>
</dbReference>
<evidence type="ECO:0000313" key="4">
    <source>
        <dbReference type="Proteomes" id="UP000815325"/>
    </source>
</evidence>
<feature type="domain" description="RNA 3'-terminal phosphate cyclase" evidence="2">
    <location>
        <begin position="37"/>
        <end position="137"/>
    </location>
</feature>
<evidence type="ECO:0000313" key="3">
    <source>
        <dbReference type="EMBL" id="KAF5840427.1"/>
    </source>
</evidence>
<dbReference type="InterPro" id="IPR037136">
    <property type="entry name" value="RNA3'_phos_cyclase_dom_sf"/>
</dbReference>
<keyword evidence="4" id="KW-1185">Reference proteome</keyword>
<reference evidence="3" key="1">
    <citation type="submission" date="2017-08" db="EMBL/GenBank/DDBJ databases">
        <authorList>
            <person name="Polle J.E."/>
            <person name="Barry K."/>
            <person name="Cushman J."/>
            <person name="Schmutz J."/>
            <person name="Tran D."/>
            <person name="Hathwaick L.T."/>
            <person name="Yim W.C."/>
            <person name="Jenkins J."/>
            <person name="Mckie-Krisberg Z.M."/>
            <person name="Prochnik S."/>
            <person name="Lindquist E."/>
            <person name="Dockter R.B."/>
            <person name="Adam C."/>
            <person name="Molina H."/>
            <person name="Bunkerborg J."/>
            <person name="Jin E."/>
            <person name="Buchheim M."/>
            <person name="Magnuson J."/>
        </authorList>
    </citation>
    <scope>NUCLEOTIDE SEQUENCE</scope>
    <source>
        <strain evidence="3">CCAP 19/18</strain>
    </source>
</reference>
<dbReference type="EMBL" id="MU069514">
    <property type="protein sequence ID" value="KAF5840427.1"/>
    <property type="molecule type" value="Genomic_DNA"/>
</dbReference>
<dbReference type="SUPFAM" id="SSF55205">
    <property type="entry name" value="EPT/RTPC-like"/>
    <property type="match status" value="1"/>
</dbReference>
<proteinExistence type="predicted"/>
<dbReference type="Pfam" id="PF01137">
    <property type="entry name" value="RTC"/>
    <property type="match status" value="1"/>
</dbReference>
<sequence>MAATASKELHRLLRRAGSPHGPLPSITQEAVQESKETAFGEGGGCLATAATSTGCLLGAARPLERGTPPEATAVLVAGELAAAIESGACVDAQMQDQLVIFMALAQGTSRLRCSPLTLHTQTAMAVAQQLTGCKFRVATHHGGPAGSPTEQWLLECDGIGHSRQCDRMM</sequence>
<gene>
    <name evidence="3" type="ORF">DUNSADRAFT_16804</name>
</gene>
<organism evidence="3 4">
    <name type="scientific">Dunaliella salina</name>
    <name type="common">Green alga</name>
    <name type="synonym">Protococcus salinus</name>
    <dbReference type="NCBI Taxonomy" id="3046"/>
    <lineage>
        <taxon>Eukaryota</taxon>
        <taxon>Viridiplantae</taxon>
        <taxon>Chlorophyta</taxon>
        <taxon>core chlorophytes</taxon>
        <taxon>Chlorophyceae</taxon>
        <taxon>CS clade</taxon>
        <taxon>Chlamydomonadales</taxon>
        <taxon>Dunaliellaceae</taxon>
        <taxon>Dunaliella</taxon>
    </lineage>
</organism>